<gene>
    <name evidence="8" type="ORF">GCM10025778_01110</name>
</gene>
<accession>A0ABP9TGU4</accession>
<keyword evidence="2 6" id="KW-0812">Transmembrane</keyword>
<reference evidence="9" key="1">
    <citation type="journal article" date="2019" name="Int. J. Syst. Evol. Microbiol.">
        <title>The Global Catalogue of Microorganisms (GCM) 10K type strain sequencing project: providing services to taxonomists for standard genome sequencing and annotation.</title>
        <authorList>
            <consortium name="The Broad Institute Genomics Platform"/>
            <consortium name="The Broad Institute Genome Sequencing Center for Infectious Disease"/>
            <person name="Wu L."/>
            <person name="Ma J."/>
        </authorList>
    </citation>
    <scope>NUCLEOTIDE SEQUENCE [LARGE SCALE GENOMIC DNA]</scope>
    <source>
        <strain evidence="9">JCM 18952</strain>
    </source>
</reference>
<feature type="transmembrane region" description="Helical" evidence="6">
    <location>
        <begin position="39"/>
        <end position="59"/>
    </location>
</feature>
<evidence type="ECO:0000313" key="9">
    <source>
        <dbReference type="Proteomes" id="UP001501257"/>
    </source>
</evidence>
<evidence type="ECO:0000259" key="7">
    <source>
        <dbReference type="Pfam" id="PF06305"/>
    </source>
</evidence>
<evidence type="ECO:0000256" key="5">
    <source>
        <dbReference type="SAM" id="MobiDB-lite"/>
    </source>
</evidence>
<feature type="domain" description="Lipopolysaccharide assembly protein A" evidence="7">
    <location>
        <begin position="60"/>
        <end position="116"/>
    </location>
</feature>
<dbReference type="Proteomes" id="UP001501257">
    <property type="component" value="Unassembled WGS sequence"/>
</dbReference>
<evidence type="ECO:0000256" key="4">
    <source>
        <dbReference type="ARBA" id="ARBA00023136"/>
    </source>
</evidence>
<dbReference type="EMBL" id="BAABLK010000004">
    <property type="protein sequence ID" value="GAA5225581.1"/>
    <property type="molecule type" value="Genomic_DNA"/>
</dbReference>
<feature type="region of interest" description="Disordered" evidence="5">
    <location>
        <begin position="1"/>
        <end position="28"/>
    </location>
</feature>
<keyword evidence="3 6" id="KW-1133">Transmembrane helix</keyword>
<evidence type="ECO:0000256" key="3">
    <source>
        <dbReference type="ARBA" id="ARBA00022989"/>
    </source>
</evidence>
<organism evidence="8 9">
    <name type="scientific">Paeniglutamicibacter antarcticus</name>
    <dbReference type="NCBI Taxonomy" id="494023"/>
    <lineage>
        <taxon>Bacteria</taxon>
        <taxon>Bacillati</taxon>
        <taxon>Actinomycetota</taxon>
        <taxon>Actinomycetes</taxon>
        <taxon>Micrococcales</taxon>
        <taxon>Micrococcaceae</taxon>
        <taxon>Paeniglutamicibacter</taxon>
    </lineage>
</organism>
<keyword evidence="1" id="KW-1003">Cell membrane</keyword>
<evidence type="ECO:0000256" key="2">
    <source>
        <dbReference type="ARBA" id="ARBA00022692"/>
    </source>
</evidence>
<evidence type="ECO:0000256" key="1">
    <source>
        <dbReference type="ARBA" id="ARBA00022475"/>
    </source>
</evidence>
<dbReference type="InterPro" id="IPR010445">
    <property type="entry name" value="LapA_dom"/>
</dbReference>
<sequence>MPATGELEPATGKPEHLPPAAAKPQRTAKTVQQTTRAGVIWTFTIVAIIVAILLVIFMIQNQVQTTVTFLGFQGELALGIAMLIAAIGGAAVVAIAGAVRIIQLRSRASAADKRLNH</sequence>
<feature type="transmembrane region" description="Helical" evidence="6">
    <location>
        <begin position="79"/>
        <end position="99"/>
    </location>
</feature>
<name>A0ABP9TGU4_9MICC</name>
<comment type="caution">
    <text evidence="8">The sequence shown here is derived from an EMBL/GenBank/DDBJ whole genome shotgun (WGS) entry which is preliminary data.</text>
</comment>
<dbReference type="Pfam" id="PF06305">
    <property type="entry name" value="LapA_dom"/>
    <property type="match status" value="1"/>
</dbReference>
<evidence type="ECO:0000313" key="8">
    <source>
        <dbReference type="EMBL" id="GAA5225581.1"/>
    </source>
</evidence>
<protein>
    <recommendedName>
        <fullName evidence="7">Lipopolysaccharide assembly protein A domain-containing protein</fullName>
    </recommendedName>
</protein>
<proteinExistence type="predicted"/>
<keyword evidence="9" id="KW-1185">Reference proteome</keyword>
<evidence type="ECO:0000256" key="6">
    <source>
        <dbReference type="SAM" id="Phobius"/>
    </source>
</evidence>
<keyword evidence="4 6" id="KW-0472">Membrane</keyword>